<name>A0A562IUP9_9ACTN</name>
<keyword evidence="3" id="KW-1185">Reference proteome</keyword>
<dbReference type="Proteomes" id="UP000321490">
    <property type="component" value="Unassembled WGS sequence"/>
</dbReference>
<dbReference type="SUPFAM" id="SSF51735">
    <property type="entry name" value="NAD(P)-binding Rossmann-fold domains"/>
    <property type="match status" value="1"/>
</dbReference>
<proteinExistence type="predicted"/>
<sequence length="322" mass="33609">MGRHVVLGKGPVGTATAQLLAERGHEVVVLSRSGGVSTDAVAHRAVDAADAGALTTAVGAADVLYNAINPPRYDRWTRDWPPIAAAVLSAAERTGLLVVMGSLYGYGRPDGPITAGSPLAATDVKGRLKARMWSDALAARAAGRVRVTEARASDFVGPTVPAPQSHVVRQLATLRAGRRAWVIGDPDARHSWTYLPDVAATLVALGADPQAEGRAWLVPSGAPRSQREVLTDLAAAMGSRPARVSGIPWPVLRALGVVDSQMRELVAIRHQWDADFVMDGSETTAVLGLRATPWEDVVRATAQAGTTAGNRASAPSTGRPAA</sequence>
<comment type="caution">
    <text evidence="2">The sequence shown here is derived from an EMBL/GenBank/DDBJ whole genome shotgun (WGS) entry which is preliminary data.</text>
</comment>
<dbReference type="EMBL" id="VLKF01000001">
    <property type="protein sequence ID" value="TWH74493.1"/>
    <property type="molecule type" value="Genomic_DNA"/>
</dbReference>
<organism evidence="2 3">
    <name type="scientific">Modestobacter roseus</name>
    <dbReference type="NCBI Taxonomy" id="1181884"/>
    <lineage>
        <taxon>Bacteria</taxon>
        <taxon>Bacillati</taxon>
        <taxon>Actinomycetota</taxon>
        <taxon>Actinomycetes</taxon>
        <taxon>Geodermatophilales</taxon>
        <taxon>Geodermatophilaceae</taxon>
        <taxon>Modestobacter</taxon>
    </lineage>
</organism>
<dbReference type="InterPro" id="IPR001509">
    <property type="entry name" value="Epimerase_deHydtase"/>
</dbReference>
<reference evidence="2 3" key="1">
    <citation type="submission" date="2019-07" db="EMBL/GenBank/DDBJ databases">
        <title>R&amp;d 2014.</title>
        <authorList>
            <person name="Klenk H.-P."/>
        </authorList>
    </citation>
    <scope>NUCLEOTIDE SEQUENCE [LARGE SCALE GENOMIC DNA]</scope>
    <source>
        <strain evidence="2 3">DSM 45764</strain>
    </source>
</reference>
<dbReference type="InterPro" id="IPR036291">
    <property type="entry name" value="NAD(P)-bd_dom_sf"/>
</dbReference>
<gene>
    <name evidence="2" type="ORF">JD78_03033</name>
</gene>
<protein>
    <submittedName>
        <fullName evidence="2">Nucleoside-diphosphate-sugar epimerase</fullName>
    </submittedName>
</protein>
<dbReference type="Gene3D" id="3.40.50.720">
    <property type="entry name" value="NAD(P)-binding Rossmann-like Domain"/>
    <property type="match status" value="1"/>
</dbReference>
<dbReference type="Pfam" id="PF01370">
    <property type="entry name" value="Epimerase"/>
    <property type="match status" value="1"/>
</dbReference>
<accession>A0A562IUP9</accession>
<evidence type="ECO:0000313" key="3">
    <source>
        <dbReference type="Proteomes" id="UP000321490"/>
    </source>
</evidence>
<feature type="domain" description="NAD-dependent epimerase/dehydratase" evidence="1">
    <location>
        <begin position="8"/>
        <end position="211"/>
    </location>
</feature>
<dbReference type="AlphaFoldDB" id="A0A562IUP9"/>
<evidence type="ECO:0000313" key="2">
    <source>
        <dbReference type="EMBL" id="TWH74493.1"/>
    </source>
</evidence>
<evidence type="ECO:0000259" key="1">
    <source>
        <dbReference type="Pfam" id="PF01370"/>
    </source>
</evidence>